<name>A0AA85IWV1_TRIRE</name>
<reference evidence="1" key="1">
    <citation type="submission" date="2022-06" db="EMBL/GenBank/DDBJ databases">
        <authorList>
            <person name="Berger JAMES D."/>
            <person name="Berger JAMES D."/>
        </authorList>
    </citation>
    <scope>NUCLEOTIDE SEQUENCE [LARGE SCALE GENOMIC DNA]</scope>
</reference>
<proteinExistence type="predicted"/>
<organism evidence="1 2">
    <name type="scientific">Trichobilharzia regenti</name>
    <name type="common">Nasal bird schistosome</name>
    <dbReference type="NCBI Taxonomy" id="157069"/>
    <lineage>
        <taxon>Eukaryota</taxon>
        <taxon>Metazoa</taxon>
        <taxon>Spiralia</taxon>
        <taxon>Lophotrochozoa</taxon>
        <taxon>Platyhelminthes</taxon>
        <taxon>Trematoda</taxon>
        <taxon>Digenea</taxon>
        <taxon>Strigeidida</taxon>
        <taxon>Schistosomatoidea</taxon>
        <taxon>Schistosomatidae</taxon>
        <taxon>Trichobilharzia</taxon>
    </lineage>
</organism>
<keyword evidence="1" id="KW-1185">Reference proteome</keyword>
<accession>A0AA85IWV1</accession>
<evidence type="ECO:0000313" key="2">
    <source>
        <dbReference type="WBParaSite" id="TREG1_113660.1"/>
    </source>
</evidence>
<dbReference type="Proteomes" id="UP000050795">
    <property type="component" value="Unassembled WGS sequence"/>
</dbReference>
<dbReference type="AlphaFoldDB" id="A0AA85IWV1"/>
<evidence type="ECO:0000313" key="1">
    <source>
        <dbReference type="Proteomes" id="UP000050795"/>
    </source>
</evidence>
<sequence length="84" mass="9711">MSHKNIVATPKNIVFSLQLMGKVYISLWLHVLAGFSTDTSASYGQYCLSCQMKRYIVQHHFMTVIVRIRMNNGYPVNQITWKTT</sequence>
<protein>
    <submittedName>
        <fullName evidence="2">Uncharacterized protein</fullName>
    </submittedName>
</protein>
<dbReference type="WBParaSite" id="TREG1_113660.1">
    <property type="protein sequence ID" value="TREG1_113660.1"/>
    <property type="gene ID" value="TREG1_113660"/>
</dbReference>
<reference evidence="2" key="2">
    <citation type="submission" date="2023-11" db="UniProtKB">
        <authorList>
            <consortium name="WormBaseParasite"/>
        </authorList>
    </citation>
    <scope>IDENTIFICATION</scope>
</reference>